<gene>
    <name evidence="7" type="ORF">TVAG_079450</name>
</gene>
<dbReference type="SUPFAM" id="SSF56112">
    <property type="entry name" value="Protein kinase-like (PK-like)"/>
    <property type="match status" value="1"/>
</dbReference>
<dbReference type="InterPro" id="IPR011009">
    <property type="entry name" value="Kinase-like_dom_sf"/>
</dbReference>
<dbReference type="VEuPathDB" id="TrichDB:TVAG_079450"/>
<keyword evidence="1" id="KW-0723">Serine/threonine-protein kinase</keyword>
<reference evidence="7" key="1">
    <citation type="submission" date="2006-10" db="EMBL/GenBank/DDBJ databases">
        <authorList>
            <person name="Amadeo P."/>
            <person name="Zhao Q."/>
            <person name="Wortman J."/>
            <person name="Fraser-Liggett C."/>
            <person name="Carlton J."/>
        </authorList>
    </citation>
    <scope>NUCLEOTIDE SEQUENCE</scope>
    <source>
        <strain evidence="7">G3</strain>
    </source>
</reference>
<feature type="domain" description="Protein kinase" evidence="6">
    <location>
        <begin position="11"/>
        <end position="263"/>
    </location>
</feature>
<evidence type="ECO:0000256" key="3">
    <source>
        <dbReference type="ARBA" id="ARBA00022741"/>
    </source>
</evidence>
<dbReference type="GO" id="GO:0004674">
    <property type="term" value="F:protein serine/threonine kinase activity"/>
    <property type="evidence" value="ECO:0000318"/>
    <property type="project" value="GO_Central"/>
</dbReference>
<keyword evidence="8" id="KW-1185">Reference proteome</keyword>
<dbReference type="InParanoid" id="A2EF77"/>
<accession>A2EF77</accession>
<dbReference type="PANTHER" id="PTHR24345">
    <property type="entry name" value="SERINE/THREONINE-PROTEIN KINASE PLK"/>
    <property type="match status" value="1"/>
</dbReference>
<dbReference type="RefSeq" id="XP_001320910.1">
    <property type="nucleotide sequence ID" value="XM_001320875.1"/>
</dbReference>
<name>A2EF77_TRIV3</name>
<evidence type="ECO:0000256" key="5">
    <source>
        <dbReference type="ARBA" id="ARBA00022840"/>
    </source>
</evidence>
<evidence type="ECO:0000256" key="4">
    <source>
        <dbReference type="ARBA" id="ARBA00022777"/>
    </source>
</evidence>
<dbReference type="Gene3D" id="1.10.510.10">
    <property type="entry name" value="Transferase(Phosphotransferase) domain 1"/>
    <property type="match status" value="1"/>
</dbReference>
<dbReference type="OrthoDB" id="413582at2759"/>
<evidence type="ECO:0000313" key="7">
    <source>
        <dbReference type="EMBL" id="EAY08687.1"/>
    </source>
</evidence>
<evidence type="ECO:0000313" key="8">
    <source>
        <dbReference type="Proteomes" id="UP000001542"/>
    </source>
</evidence>
<evidence type="ECO:0000256" key="2">
    <source>
        <dbReference type="ARBA" id="ARBA00022679"/>
    </source>
</evidence>
<keyword evidence="4 7" id="KW-0418">Kinase</keyword>
<evidence type="ECO:0000256" key="1">
    <source>
        <dbReference type="ARBA" id="ARBA00022527"/>
    </source>
</evidence>
<dbReference type="Pfam" id="PF00069">
    <property type="entry name" value="Pkinase"/>
    <property type="match status" value="1"/>
</dbReference>
<sequence>MEQRFTIPEGYQYKRPLGRGHLGSSYVLQNNKGSYVYCKEILKESIGNKEQVQKFKERIERIRSLNQKYILPYFAVLEYDNKLLLLRKYLNPGNIIEEAPKIKALGPNKIFAMWCALARTYHLLHQNHLAPNLIRATNLFFYNGSNIIITDLYLATNDVNVMVHNPSPLDYSFLAPEFIAPEYEPDYKADNWSLGIILAYFLTGEIPFNTKNVFTTLQQINTGTLQYAGEVSPEYDTIIKRLVKVNPTERAELSDFIKMNDTLKTRGSKRSLPRNILSPSPVQYSELQLNLPKSKPLESIKNSRSPPANYLSLASYMVIGGQSTDQVLRTYDAADIPNYRCRQAVPQLRTSQLPPRKSSQFINDL</sequence>
<dbReference type="KEGG" id="tva:4766592"/>
<reference evidence="7" key="2">
    <citation type="journal article" date="2007" name="Science">
        <title>Draft genome sequence of the sexually transmitted pathogen Trichomonas vaginalis.</title>
        <authorList>
            <person name="Carlton J.M."/>
            <person name="Hirt R.P."/>
            <person name="Silva J.C."/>
            <person name="Delcher A.L."/>
            <person name="Schatz M."/>
            <person name="Zhao Q."/>
            <person name="Wortman J.R."/>
            <person name="Bidwell S.L."/>
            <person name="Alsmark U.C.M."/>
            <person name="Besteiro S."/>
            <person name="Sicheritz-Ponten T."/>
            <person name="Noel C.J."/>
            <person name="Dacks J.B."/>
            <person name="Foster P.G."/>
            <person name="Simillion C."/>
            <person name="Van de Peer Y."/>
            <person name="Miranda-Saavedra D."/>
            <person name="Barton G.J."/>
            <person name="Westrop G.D."/>
            <person name="Mueller S."/>
            <person name="Dessi D."/>
            <person name="Fiori P.L."/>
            <person name="Ren Q."/>
            <person name="Paulsen I."/>
            <person name="Zhang H."/>
            <person name="Bastida-Corcuera F.D."/>
            <person name="Simoes-Barbosa A."/>
            <person name="Brown M.T."/>
            <person name="Hayes R.D."/>
            <person name="Mukherjee M."/>
            <person name="Okumura C.Y."/>
            <person name="Schneider R."/>
            <person name="Smith A.J."/>
            <person name="Vanacova S."/>
            <person name="Villalvazo M."/>
            <person name="Haas B.J."/>
            <person name="Pertea M."/>
            <person name="Feldblyum T.V."/>
            <person name="Utterback T.R."/>
            <person name="Shu C.L."/>
            <person name="Osoegawa K."/>
            <person name="de Jong P.J."/>
            <person name="Hrdy I."/>
            <person name="Horvathova L."/>
            <person name="Zubacova Z."/>
            <person name="Dolezal P."/>
            <person name="Malik S.B."/>
            <person name="Logsdon J.M. Jr."/>
            <person name="Henze K."/>
            <person name="Gupta A."/>
            <person name="Wang C.C."/>
            <person name="Dunne R.L."/>
            <person name="Upcroft J.A."/>
            <person name="Upcroft P."/>
            <person name="White O."/>
            <person name="Salzberg S.L."/>
            <person name="Tang P."/>
            <person name="Chiu C.-H."/>
            <person name="Lee Y.-S."/>
            <person name="Embley T.M."/>
            <person name="Coombs G.H."/>
            <person name="Mottram J.C."/>
            <person name="Tachezy J."/>
            <person name="Fraser-Liggett C.M."/>
            <person name="Johnson P.J."/>
        </authorList>
    </citation>
    <scope>NUCLEOTIDE SEQUENCE [LARGE SCALE GENOMIC DNA]</scope>
    <source>
        <strain evidence="7">G3</strain>
    </source>
</reference>
<dbReference type="PANTHER" id="PTHR24345:SF0">
    <property type="entry name" value="CELL CYCLE SERINE_THREONINE-PROTEIN KINASE CDC5_MSD2"/>
    <property type="match status" value="1"/>
</dbReference>
<protein>
    <submittedName>
        <fullName evidence="7">CAMK family protein kinase</fullName>
    </submittedName>
</protein>
<organism evidence="7 8">
    <name type="scientific">Trichomonas vaginalis (strain ATCC PRA-98 / G3)</name>
    <dbReference type="NCBI Taxonomy" id="412133"/>
    <lineage>
        <taxon>Eukaryota</taxon>
        <taxon>Metamonada</taxon>
        <taxon>Parabasalia</taxon>
        <taxon>Trichomonadida</taxon>
        <taxon>Trichomonadidae</taxon>
        <taxon>Trichomonas</taxon>
    </lineage>
</organism>
<keyword evidence="2" id="KW-0808">Transferase</keyword>
<dbReference type="Proteomes" id="UP000001542">
    <property type="component" value="Unassembled WGS sequence"/>
</dbReference>
<dbReference type="SMART" id="SM00220">
    <property type="entry name" value="S_TKc"/>
    <property type="match status" value="1"/>
</dbReference>
<dbReference type="SMR" id="A2EF77"/>
<dbReference type="AlphaFoldDB" id="A2EF77"/>
<dbReference type="eggNOG" id="KOG0611">
    <property type="taxonomic scope" value="Eukaryota"/>
</dbReference>
<dbReference type="VEuPathDB" id="TrichDB:TVAGG3_1030310"/>
<dbReference type="EMBL" id="DS113373">
    <property type="protein sequence ID" value="EAY08687.1"/>
    <property type="molecule type" value="Genomic_DNA"/>
</dbReference>
<proteinExistence type="predicted"/>
<dbReference type="PROSITE" id="PS50011">
    <property type="entry name" value="PROTEIN_KINASE_DOM"/>
    <property type="match status" value="1"/>
</dbReference>
<dbReference type="GO" id="GO:0005524">
    <property type="term" value="F:ATP binding"/>
    <property type="evidence" value="ECO:0007669"/>
    <property type="project" value="UniProtKB-KW"/>
</dbReference>
<evidence type="ECO:0000259" key="6">
    <source>
        <dbReference type="PROSITE" id="PS50011"/>
    </source>
</evidence>
<keyword evidence="3" id="KW-0547">Nucleotide-binding</keyword>
<dbReference type="InterPro" id="IPR000719">
    <property type="entry name" value="Prot_kinase_dom"/>
</dbReference>
<dbReference type="GO" id="GO:0007165">
    <property type="term" value="P:signal transduction"/>
    <property type="evidence" value="ECO:0000318"/>
    <property type="project" value="GO_Central"/>
</dbReference>
<keyword evidence="5" id="KW-0067">ATP-binding</keyword>